<gene>
    <name evidence="2" type="ORF">G7Y89_g3939</name>
</gene>
<feature type="region of interest" description="Disordered" evidence="1">
    <location>
        <begin position="1"/>
        <end position="20"/>
    </location>
</feature>
<dbReference type="Proteomes" id="UP000566819">
    <property type="component" value="Unassembled WGS sequence"/>
</dbReference>
<name>A0A8H4RTE6_9HELO</name>
<dbReference type="OrthoDB" id="4708870at2759"/>
<comment type="caution">
    <text evidence="2">The sequence shown here is derived from an EMBL/GenBank/DDBJ whole genome shotgun (WGS) entry which is preliminary data.</text>
</comment>
<evidence type="ECO:0000313" key="2">
    <source>
        <dbReference type="EMBL" id="KAF4634177.1"/>
    </source>
</evidence>
<proteinExistence type="predicted"/>
<keyword evidence="3" id="KW-1185">Reference proteome</keyword>
<evidence type="ECO:0000256" key="1">
    <source>
        <dbReference type="SAM" id="MobiDB-lite"/>
    </source>
</evidence>
<sequence length="406" mass="46175">MGGQAFANHRPPLPTPRMPSETYNQVLKLVLTTLRQHYSLAESPIEAPGKLTYGDVDILVSGAKEKAFDPLVTDRKEVAVNLQASLGAVASITEKGNPTTNLALPWPSNKSPITDLALPWPSTTSSNNLETDTLDANDHGLYLRIVEIELLDRKKSMIFLTSSPSDVLKFLDLDEEKWWKEFGSQGEMFRFAAGCRMFWVKEESEEEGEGDVVGIIENGGQEGGEVGKKKLKHNDRQRMSKRPIFKAWIDEFIPRLRKEGQYREAKTTREQIRDEAFEKFGVRKEYETRLRDWKLVRHRDELWRDVIKGGIPEDADPAFRGAAIRFLKAVIMEGEFFDGAIPDAATVNEEGFHDLDAVRHFVASNWRRAGEIGWERQKVKAMETMTMKAAEKRKREQEGQKVAVKK</sequence>
<dbReference type="AlphaFoldDB" id="A0A8H4RTE6"/>
<dbReference type="EMBL" id="JAAMPI010000203">
    <property type="protein sequence ID" value="KAF4634177.1"/>
    <property type="molecule type" value="Genomic_DNA"/>
</dbReference>
<accession>A0A8H4RTE6</accession>
<protein>
    <submittedName>
        <fullName evidence="2">Uncharacterized protein</fullName>
    </submittedName>
</protein>
<organism evidence="2 3">
    <name type="scientific">Cudoniella acicularis</name>
    <dbReference type="NCBI Taxonomy" id="354080"/>
    <lineage>
        <taxon>Eukaryota</taxon>
        <taxon>Fungi</taxon>
        <taxon>Dikarya</taxon>
        <taxon>Ascomycota</taxon>
        <taxon>Pezizomycotina</taxon>
        <taxon>Leotiomycetes</taxon>
        <taxon>Helotiales</taxon>
        <taxon>Tricladiaceae</taxon>
        <taxon>Cudoniella</taxon>
    </lineage>
</organism>
<reference evidence="2 3" key="1">
    <citation type="submission" date="2020-03" db="EMBL/GenBank/DDBJ databases">
        <title>Draft Genome Sequence of Cudoniella acicularis.</title>
        <authorList>
            <person name="Buettner E."/>
            <person name="Kellner H."/>
        </authorList>
    </citation>
    <scope>NUCLEOTIDE SEQUENCE [LARGE SCALE GENOMIC DNA]</scope>
    <source>
        <strain evidence="2 3">DSM 108380</strain>
    </source>
</reference>
<evidence type="ECO:0000313" key="3">
    <source>
        <dbReference type="Proteomes" id="UP000566819"/>
    </source>
</evidence>